<evidence type="ECO:0000256" key="5">
    <source>
        <dbReference type="ARBA" id="ARBA00022842"/>
    </source>
</evidence>
<gene>
    <name evidence="9" type="ORF">GO988_16095</name>
</gene>
<sequence>MTPTPAPRSKHVALTRPDIGEFARHELAFLGAPCGDIQRLAARLTAALTPAGHRLGYVDADHASGDAEAAQTLSPLLQAGAWAEVTDKIHFRRRDDLRAFDRFSQPELLAGADLVLVNGNHFRARHQIVLIDPRKSLAHKLEKLTDVQALVLAEGVGKIPEYLQAHLPNYAQLPQFAVADTAGLAAWVAEWLRARQAPLRGLVLAGGLSQRMQTDKGQLRYGPQGREQREVAAALLAEVCQEVFVSCRAEQAAELPVGLQPLPDTFLGLGPLGGILSAFQRDPNAAWLVLACDLPFLTADTLRELVAGRQPNRLATAFRSPSNEFPEPLITIFEPRAYPELLRFLGLGYSCPRKMLINSDVEVLPTPGGDALRNVNTPDERAAAQQALAGPPSGARA</sequence>
<evidence type="ECO:0000259" key="8">
    <source>
        <dbReference type="Pfam" id="PF12804"/>
    </source>
</evidence>
<dbReference type="InterPro" id="IPR025877">
    <property type="entry name" value="MobA-like_NTP_Trfase"/>
</dbReference>
<evidence type="ECO:0000256" key="1">
    <source>
        <dbReference type="ARBA" id="ARBA00022490"/>
    </source>
</evidence>
<keyword evidence="3" id="KW-0479">Metal-binding</keyword>
<evidence type="ECO:0000256" key="3">
    <source>
        <dbReference type="ARBA" id="ARBA00022723"/>
    </source>
</evidence>
<dbReference type="GO" id="GO:0006777">
    <property type="term" value="P:Mo-molybdopterin cofactor biosynthetic process"/>
    <property type="evidence" value="ECO:0007669"/>
    <property type="project" value="UniProtKB-KW"/>
</dbReference>
<evidence type="ECO:0000256" key="7">
    <source>
        <dbReference type="ARBA" id="ARBA00023150"/>
    </source>
</evidence>
<evidence type="ECO:0000313" key="10">
    <source>
        <dbReference type="Proteomes" id="UP000441336"/>
    </source>
</evidence>
<dbReference type="PANTHER" id="PTHR19136:SF81">
    <property type="entry name" value="MOLYBDENUM COFACTOR GUANYLYLTRANSFERASE"/>
    <property type="match status" value="1"/>
</dbReference>
<keyword evidence="5" id="KW-0460">Magnesium</keyword>
<protein>
    <submittedName>
        <fullName evidence="9">NTP transferase domain-containing protein</fullName>
    </submittedName>
</protein>
<keyword evidence="7" id="KW-0501">Molybdenum cofactor biosynthesis</keyword>
<feature type="domain" description="MobA-like NTP transferase" evidence="8">
    <location>
        <begin position="201"/>
        <end position="346"/>
    </location>
</feature>
<dbReference type="Proteomes" id="UP000441336">
    <property type="component" value="Unassembled WGS sequence"/>
</dbReference>
<dbReference type="CDD" id="cd02503">
    <property type="entry name" value="MobA"/>
    <property type="match status" value="1"/>
</dbReference>
<dbReference type="GO" id="GO:0005525">
    <property type="term" value="F:GTP binding"/>
    <property type="evidence" value="ECO:0007669"/>
    <property type="project" value="UniProtKB-KW"/>
</dbReference>
<evidence type="ECO:0000256" key="4">
    <source>
        <dbReference type="ARBA" id="ARBA00022741"/>
    </source>
</evidence>
<dbReference type="Pfam" id="PF12804">
    <property type="entry name" value="NTP_transf_3"/>
    <property type="match status" value="1"/>
</dbReference>
<dbReference type="EMBL" id="WQKZ01000004">
    <property type="protein sequence ID" value="MVN77853.1"/>
    <property type="molecule type" value="Genomic_DNA"/>
</dbReference>
<comment type="caution">
    <text evidence="9">The sequence shown here is derived from an EMBL/GenBank/DDBJ whole genome shotgun (WGS) entry which is preliminary data.</text>
</comment>
<dbReference type="Gene3D" id="3.40.50.300">
    <property type="entry name" value="P-loop containing nucleotide triphosphate hydrolases"/>
    <property type="match status" value="1"/>
</dbReference>
<proteinExistence type="predicted"/>
<dbReference type="InterPro" id="IPR029044">
    <property type="entry name" value="Nucleotide-diphossugar_trans"/>
</dbReference>
<dbReference type="AlphaFoldDB" id="A0A7K1THL2"/>
<dbReference type="Gene3D" id="3.90.550.10">
    <property type="entry name" value="Spore Coat Polysaccharide Biosynthesis Protein SpsA, Chain A"/>
    <property type="match status" value="1"/>
</dbReference>
<accession>A0A7K1THL2</accession>
<organism evidence="9 10">
    <name type="scientific">Hymenobacter ginkgonis</name>
    <dbReference type="NCBI Taxonomy" id="2682976"/>
    <lineage>
        <taxon>Bacteria</taxon>
        <taxon>Pseudomonadati</taxon>
        <taxon>Bacteroidota</taxon>
        <taxon>Cytophagia</taxon>
        <taxon>Cytophagales</taxon>
        <taxon>Hymenobacteraceae</taxon>
        <taxon>Hymenobacter</taxon>
    </lineage>
</organism>
<dbReference type="InterPro" id="IPR027417">
    <property type="entry name" value="P-loop_NTPase"/>
</dbReference>
<reference evidence="9 10" key="1">
    <citation type="submission" date="2019-12" db="EMBL/GenBank/DDBJ databases">
        <title>Hymenobacter sp. HMF4947 Genome sequencing and assembly.</title>
        <authorList>
            <person name="Kang H."/>
            <person name="Cha I."/>
            <person name="Kim H."/>
            <person name="Joh K."/>
        </authorList>
    </citation>
    <scope>NUCLEOTIDE SEQUENCE [LARGE SCALE GENOMIC DNA]</scope>
    <source>
        <strain evidence="9 10">HMF4947</strain>
    </source>
</reference>
<dbReference type="PANTHER" id="PTHR19136">
    <property type="entry name" value="MOLYBDENUM COFACTOR GUANYLYLTRANSFERASE"/>
    <property type="match status" value="1"/>
</dbReference>
<dbReference type="GO" id="GO:0016779">
    <property type="term" value="F:nucleotidyltransferase activity"/>
    <property type="evidence" value="ECO:0007669"/>
    <property type="project" value="UniProtKB-ARBA"/>
</dbReference>
<keyword evidence="4" id="KW-0547">Nucleotide-binding</keyword>
<keyword evidence="2 9" id="KW-0808">Transferase</keyword>
<dbReference type="InterPro" id="IPR013482">
    <property type="entry name" value="Molybde_CF_guanTrfase"/>
</dbReference>
<evidence type="ECO:0000256" key="6">
    <source>
        <dbReference type="ARBA" id="ARBA00023134"/>
    </source>
</evidence>
<evidence type="ECO:0000256" key="2">
    <source>
        <dbReference type="ARBA" id="ARBA00022679"/>
    </source>
</evidence>
<name>A0A7K1THL2_9BACT</name>
<dbReference type="GO" id="GO:0046872">
    <property type="term" value="F:metal ion binding"/>
    <property type="evidence" value="ECO:0007669"/>
    <property type="project" value="UniProtKB-KW"/>
</dbReference>
<evidence type="ECO:0000313" key="9">
    <source>
        <dbReference type="EMBL" id="MVN77853.1"/>
    </source>
</evidence>
<keyword evidence="6" id="KW-0342">GTP-binding</keyword>
<keyword evidence="10" id="KW-1185">Reference proteome</keyword>
<dbReference type="SUPFAM" id="SSF53448">
    <property type="entry name" value="Nucleotide-diphospho-sugar transferases"/>
    <property type="match status" value="1"/>
</dbReference>
<dbReference type="RefSeq" id="WP_157567403.1">
    <property type="nucleotide sequence ID" value="NZ_WQKZ01000004.1"/>
</dbReference>
<keyword evidence="1" id="KW-0963">Cytoplasm</keyword>